<dbReference type="Pfam" id="PF04305">
    <property type="entry name" value="DUF455"/>
    <property type="match status" value="1"/>
</dbReference>
<name>A0A0W0F1G8_MONRR</name>
<dbReference type="InterPro" id="IPR051323">
    <property type="entry name" value="AtsK-like"/>
</dbReference>
<dbReference type="Pfam" id="PF02668">
    <property type="entry name" value="TauD"/>
    <property type="match status" value="1"/>
</dbReference>
<dbReference type="InterPro" id="IPR009078">
    <property type="entry name" value="Ferritin-like_SF"/>
</dbReference>
<dbReference type="SUPFAM" id="SSF50022">
    <property type="entry name" value="ISP domain"/>
    <property type="match status" value="1"/>
</dbReference>
<dbReference type="GO" id="GO:0046872">
    <property type="term" value="F:metal ion binding"/>
    <property type="evidence" value="ECO:0007669"/>
    <property type="project" value="UniProtKB-KW"/>
</dbReference>
<dbReference type="Proteomes" id="UP000054988">
    <property type="component" value="Unassembled WGS sequence"/>
</dbReference>
<dbReference type="InterPro" id="IPR007402">
    <property type="entry name" value="DUF455"/>
</dbReference>
<dbReference type="EMBL" id="LATX01002394">
    <property type="protein sequence ID" value="KTB30165.1"/>
    <property type="molecule type" value="Genomic_DNA"/>
</dbReference>
<evidence type="ECO:0000256" key="1">
    <source>
        <dbReference type="ARBA" id="ARBA00005896"/>
    </source>
</evidence>
<feature type="compositionally biased region" description="Basic and acidic residues" evidence="8">
    <location>
        <begin position="402"/>
        <end position="419"/>
    </location>
</feature>
<keyword evidence="4" id="KW-0223">Dioxygenase</keyword>
<feature type="domain" description="Rieske" evidence="9">
    <location>
        <begin position="429"/>
        <end position="499"/>
    </location>
</feature>
<evidence type="ECO:0000313" key="11">
    <source>
        <dbReference type="Proteomes" id="UP000054988"/>
    </source>
</evidence>
<dbReference type="AlphaFoldDB" id="A0A0W0F1G8"/>
<proteinExistence type="inferred from homology"/>
<dbReference type="SUPFAM" id="SSF47240">
    <property type="entry name" value="Ferritin-like"/>
    <property type="match status" value="1"/>
</dbReference>
<dbReference type="Gene3D" id="2.102.10.10">
    <property type="entry name" value="Rieske [2Fe-2S] iron-sulphur domain"/>
    <property type="match status" value="1"/>
</dbReference>
<keyword evidence="2" id="KW-0001">2Fe-2S</keyword>
<reference evidence="10 11" key="1">
    <citation type="submission" date="2015-12" db="EMBL/GenBank/DDBJ databases">
        <title>Draft genome sequence of Moniliophthora roreri, the causal agent of frosty pod rot of cacao.</title>
        <authorList>
            <person name="Aime M.C."/>
            <person name="Diaz-Valderrama J.R."/>
            <person name="Kijpornyongpan T."/>
            <person name="Phillips-Mora W."/>
        </authorList>
    </citation>
    <scope>NUCLEOTIDE SEQUENCE [LARGE SCALE GENOMIC DNA]</scope>
    <source>
        <strain evidence="10 11">MCA 2952</strain>
    </source>
</reference>
<dbReference type="InterPro" id="IPR042098">
    <property type="entry name" value="TauD-like_sf"/>
</dbReference>
<evidence type="ECO:0000256" key="2">
    <source>
        <dbReference type="ARBA" id="ARBA00022714"/>
    </source>
</evidence>
<dbReference type="InterPro" id="IPR017941">
    <property type="entry name" value="Rieske_2Fe-2S"/>
</dbReference>
<evidence type="ECO:0000256" key="4">
    <source>
        <dbReference type="ARBA" id="ARBA00022964"/>
    </source>
</evidence>
<dbReference type="GO" id="GO:0005737">
    <property type="term" value="C:cytoplasm"/>
    <property type="evidence" value="ECO:0007669"/>
    <property type="project" value="TreeGrafter"/>
</dbReference>
<evidence type="ECO:0000256" key="3">
    <source>
        <dbReference type="ARBA" id="ARBA00022723"/>
    </source>
</evidence>
<evidence type="ECO:0000313" key="10">
    <source>
        <dbReference type="EMBL" id="KTB30165.1"/>
    </source>
</evidence>
<keyword evidence="5" id="KW-0560">Oxidoreductase</keyword>
<keyword evidence="7" id="KW-0411">Iron-sulfur</keyword>
<evidence type="ECO:0000256" key="7">
    <source>
        <dbReference type="ARBA" id="ARBA00023014"/>
    </source>
</evidence>
<evidence type="ECO:0000256" key="5">
    <source>
        <dbReference type="ARBA" id="ARBA00023002"/>
    </source>
</evidence>
<dbReference type="InterPro" id="IPR003819">
    <property type="entry name" value="TauD/TfdA-like"/>
</dbReference>
<dbReference type="PROSITE" id="PS51296">
    <property type="entry name" value="RIESKE"/>
    <property type="match status" value="1"/>
</dbReference>
<evidence type="ECO:0000256" key="6">
    <source>
        <dbReference type="ARBA" id="ARBA00023004"/>
    </source>
</evidence>
<protein>
    <recommendedName>
        <fullName evidence="9">Rieske domain-containing protein</fullName>
    </recommendedName>
</protein>
<organism evidence="10 11">
    <name type="scientific">Moniliophthora roreri</name>
    <name type="common">Frosty pod rot fungus</name>
    <name type="synonym">Monilia roreri</name>
    <dbReference type="NCBI Taxonomy" id="221103"/>
    <lineage>
        <taxon>Eukaryota</taxon>
        <taxon>Fungi</taxon>
        <taxon>Dikarya</taxon>
        <taxon>Basidiomycota</taxon>
        <taxon>Agaricomycotina</taxon>
        <taxon>Agaricomycetes</taxon>
        <taxon>Agaricomycetidae</taxon>
        <taxon>Agaricales</taxon>
        <taxon>Marasmiineae</taxon>
        <taxon>Marasmiaceae</taxon>
        <taxon>Moniliophthora</taxon>
    </lineage>
</organism>
<sequence>MILARGIQVIRGAAKPFNILPSTRHFALPRSSTLASLNVYESYDNTTHIGTSFTGVQLSEIMKHRNSDVLLRDLAHLVSHRGVVFFRDQDININQQIEFGDRLGRLSGKPATSTLHKHPISEDTPEFGPEVSVISSMDGIAVLGDHTTLRASQGWHADITFEKVPSDYAVLKIHTLPETGGDTLWASGYEAYDRLSPAFQRFLEGLTAVHNADFFNVYAQTRGLKIQDPRGSPENTGSNLTAVHPVIRTNPVTGFKSLFVNKTFTKRILELTPDESNNVLDYLAKHISENHDLQVRFKWQKNDVAIWDNRVAFHTATNDYEGNRQGNRVVSVGEKPYFDPNSKSRRAALGMKPAVIAPLQNLFTHSRFLLTLRSQEGKYHGLILFRLSTGVHPCFDGKHKVADDTDEARQNGHSKEESKSAAPLDPRARAAQHQLYVMESTCPHLGAEMSHADIEEYEDTMVAVCPWHRYDFDLKTGKSETGLRTCTYPVEVIDDNGVEKVYMGAPAEGTKWRLVEFRPVSEEFADPPPVKTTENDTNPNTNNIAVSQTEEPVVPLNDPPKTLMEWAVLILNTPNPTLKVERTKHAVHAFRTGKLNSIGHKSSKGPRPPDVPPREELFTRNIVDPLKVKKRRNRAVMLHALANIEQWAIDLAWDIMARFGPMHKDLPPAFFSDFAKMALDESKHFSLLVSRLNALGTPYGTFPTHASLWDSARHTSKSFRSRLAIIHLVHEARGLDVSPTTIDKFRRAGDIDSVKVMEIIHADEVTHVTAGHRWFCWACEQNEGGMDPVKAFREEVRTCWRGDIKGPFNVEDREKAGLAPEFYEDLKGEMGFEDESEEPKRPRIPGMTEITQGLAKVEVGYDSKV</sequence>
<evidence type="ECO:0000259" key="9">
    <source>
        <dbReference type="PROSITE" id="PS51296"/>
    </source>
</evidence>
<accession>A0A0W0F1G8</accession>
<dbReference type="PANTHER" id="PTHR30468:SF10">
    <property type="entry name" value="TAUD_TFDA-LIKE DOMAIN-CONTAINING PROTEIN"/>
    <property type="match status" value="1"/>
</dbReference>
<dbReference type="InterPro" id="IPR036922">
    <property type="entry name" value="Rieske_2Fe-2S_sf"/>
</dbReference>
<feature type="region of interest" description="Disordered" evidence="8">
    <location>
        <begin position="524"/>
        <end position="544"/>
    </location>
</feature>
<gene>
    <name evidence="10" type="ORF">WG66_17256</name>
</gene>
<dbReference type="CDD" id="cd03467">
    <property type="entry name" value="Rieske"/>
    <property type="match status" value="1"/>
</dbReference>
<dbReference type="CDD" id="cd00657">
    <property type="entry name" value="Ferritin_like"/>
    <property type="match status" value="1"/>
</dbReference>
<keyword evidence="6" id="KW-0408">Iron</keyword>
<comment type="similarity">
    <text evidence="1">Belongs to the TfdA dioxygenase family.</text>
</comment>
<keyword evidence="3" id="KW-0479">Metal-binding</keyword>
<dbReference type="Pfam" id="PF00355">
    <property type="entry name" value="Rieske"/>
    <property type="match status" value="1"/>
</dbReference>
<dbReference type="eggNOG" id="ENOG502QTFW">
    <property type="taxonomic scope" value="Eukaryota"/>
</dbReference>
<dbReference type="Gene3D" id="3.60.130.10">
    <property type="entry name" value="Clavaminate synthase-like"/>
    <property type="match status" value="1"/>
</dbReference>
<dbReference type="PANTHER" id="PTHR30468">
    <property type="entry name" value="ALPHA-KETOGLUTARATE-DEPENDENT SULFONATE DIOXYGENASE"/>
    <property type="match status" value="1"/>
</dbReference>
<evidence type="ECO:0000256" key="8">
    <source>
        <dbReference type="SAM" id="MobiDB-lite"/>
    </source>
</evidence>
<dbReference type="SUPFAM" id="SSF51197">
    <property type="entry name" value="Clavaminate synthase-like"/>
    <property type="match status" value="1"/>
</dbReference>
<dbReference type="GO" id="GO:0051537">
    <property type="term" value="F:2 iron, 2 sulfur cluster binding"/>
    <property type="evidence" value="ECO:0007669"/>
    <property type="project" value="UniProtKB-KW"/>
</dbReference>
<dbReference type="GO" id="GO:0016706">
    <property type="term" value="F:2-oxoglutarate-dependent dioxygenase activity"/>
    <property type="evidence" value="ECO:0007669"/>
    <property type="project" value="TreeGrafter"/>
</dbReference>
<feature type="region of interest" description="Disordered" evidence="8">
    <location>
        <begin position="402"/>
        <end position="426"/>
    </location>
</feature>
<comment type="caution">
    <text evidence="10">The sequence shown here is derived from an EMBL/GenBank/DDBJ whole genome shotgun (WGS) entry which is preliminary data.</text>
</comment>